<evidence type="ECO:0000313" key="8">
    <source>
        <dbReference type="EMBL" id="KAH7118054.1"/>
    </source>
</evidence>
<feature type="transmembrane region" description="Helical" evidence="6">
    <location>
        <begin position="296"/>
        <end position="318"/>
    </location>
</feature>
<accession>A0A9P9IFQ6</accession>
<proteinExistence type="predicted"/>
<evidence type="ECO:0000256" key="1">
    <source>
        <dbReference type="ARBA" id="ARBA00004141"/>
    </source>
</evidence>
<evidence type="ECO:0000256" key="2">
    <source>
        <dbReference type="ARBA" id="ARBA00022448"/>
    </source>
</evidence>
<keyword evidence="4 6" id="KW-1133">Transmembrane helix</keyword>
<feature type="transmembrane region" description="Helical" evidence="6">
    <location>
        <begin position="386"/>
        <end position="408"/>
    </location>
</feature>
<feature type="domain" description="Major facilitator superfamily (MFS) profile" evidence="7">
    <location>
        <begin position="1"/>
        <end position="506"/>
    </location>
</feature>
<evidence type="ECO:0000313" key="9">
    <source>
        <dbReference type="Proteomes" id="UP000717696"/>
    </source>
</evidence>
<evidence type="ECO:0000259" key="7">
    <source>
        <dbReference type="PROSITE" id="PS50850"/>
    </source>
</evidence>
<feature type="transmembrane region" description="Helical" evidence="6">
    <location>
        <begin position="119"/>
        <end position="140"/>
    </location>
</feature>
<dbReference type="InterPro" id="IPR010573">
    <property type="entry name" value="MFS_Str1/Tri12-like"/>
</dbReference>
<feature type="transmembrane region" description="Helical" evidence="6">
    <location>
        <begin position="86"/>
        <end position="107"/>
    </location>
</feature>
<keyword evidence="2" id="KW-0813">Transport</keyword>
<gene>
    <name evidence="8" type="ORF">B0J13DRAFT_629968</name>
</gene>
<feature type="transmembrane region" description="Helical" evidence="6">
    <location>
        <begin position="225"/>
        <end position="242"/>
    </location>
</feature>
<feature type="transmembrane region" description="Helical" evidence="6">
    <location>
        <begin position="356"/>
        <end position="374"/>
    </location>
</feature>
<dbReference type="Pfam" id="PF06609">
    <property type="entry name" value="TRI12"/>
    <property type="match status" value="1"/>
</dbReference>
<feature type="transmembrane region" description="Helical" evidence="6">
    <location>
        <begin position="262"/>
        <end position="284"/>
    </location>
</feature>
<keyword evidence="9" id="KW-1185">Reference proteome</keyword>
<dbReference type="PROSITE" id="PS50850">
    <property type="entry name" value="MFS"/>
    <property type="match status" value="1"/>
</dbReference>
<dbReference type="SUPFAM" id="SSF103473">
    <property type="entry name" value="MFS general substrate transporter"/>
    <property type="match status" value="1"/>
</dbReference>
<sequence length="547" mass="59550">MDFISIAQLFGLIGSGFLAVQTTLFFGHIGLAGWLPQILAIFTLALNIPLSHAADYWGRKWIIVICSLGGTVGPLVIARANNVATLIAGQCIFGIAFGCQSSFYAIISEVLPRKYRSAGQASINFATAVGSILAMLTAGLLMRGGKLENYRIFWYIACGIYTAGNLGIFFGYRPPPRELQSTMNDWEKLKSLDWIGLVIVAVGLTLFCIGLTWSSNPYGWDDAHVTAPFVVSIVLLICFGIYEWRGTGERLINRTLFKDRNFAIALFAMFMEGLSFFTTNSYLVREITLLYDSDTLIASTPFMIVFIVTIFMSPVVGIYTTVAKSLRNSLVIGFVSITLYNALMATLTPSSPKGCAWGYPVFAGIGLSTVVINSMVAAQMSSPPELLSITSGFVISARGIGGAVGMAINNAIFSSALEKNLGNKVAAALAPFDFPLDKIGAVIEAFESQSQQLVAQVLEGNTEMIGVAFTAYKNAYSIAFRNTWITAASFSCIGIFISAFFRDDKSRFDDHIDAAVQEDIVRHQAEKEDIQPTMVHRENLQDLEKTA</sequence>
<dbReference type="AlphaFoldDB" id="A0A9P9IFQ6"/>
<feature type="transmembrane region" description="Helical" evidence="6">
    <location>
        <begin position="29"/>
        <end position="49"/>
    </location>
</feature>
<dbReference type="GO" id="GO:0022857">
    <property type="term" value="F:transmembrane transporter activity"/>
    <property type="evidence" value="ECO:0007669"/>
    <property type="project" value="InterPro"/>
</dbReference>
<organism evidence="8 9">
    <name type="scientific">Dactylonectria estremocensis</name>
    <dbReference type="NCBI Taxonomy" id="1079267"/>
    <lineage>
        <taxon>Eukaryota</taxon>
        <taxon>Fungi</taxon>
        <taxon>Dikarya</taxon>
        <taxon>Ascomycota</taxon>
        <taxon>Pezizomycotina</taxon>
        <taxon>Sordariomycetes</taxon>
        <taxon>Hypocreomycetidae</taxon>
        <taxon>Hypocreales</taxon>
        <taxon>Nectriaceae</taxon>
        <taxon>Dactylonectria</taxon>
    </lineage>
</organism>
<dbReference type="PANTHER" id="PTHR23501:SF195">
    <property type="entry name" value="PEP5"/>
    <property type="match status" value="1"/>
</dbReference>
<evidence type="ECO:0000256" key="5">
    <source>
        <dbReference type="ARBA" id="ARBA00023136"/>
    </source>
</evidence>
<reference evidence="8" key="1">
    <citation type="journal article" date="2021" name="Nat. Commun.">
        <title>Genetic determinants of endophytism in the Arabidopsis root mycobiome.</title>
        <authorList>
            <person name="Mesny F."/>
            <person name="Miyauchi S."/>
            <person name="Thiergart T."/>
            <person name="Pickel B."/>
            <person name="Atanasova L."/>
            <person name="Karlsson M."/>
            <person name="Huettel B."/>
            <person name="Barry K.W."/>
            <person name="Haridas S."/>
            <person name="Chen C."/>
            <person name="Bauer D."/>
            <person name="Andreopoulos W."/>
            <person name="Pangilinan J."/>
            <person name="LaButti K."/>
            <person name="Riley R."/>
            <person name="Lipzen A."/>
            <person name="Clum A."/>
            <person name="Drula E."/>
            <person name="Henrissat B."/>
            <person name="Kohler A."/>
            <person name="Grigoriev I.V."/>
            <person name="Martin F.M."/>
            <person name="Hacquard S."/>
        </authorList>
    </citation>
    <scope>NUCLEOTIDE SEQUENCE</scope>
    <source>
        <strain evidence="8">MPI-CAGE-AT-0021</strain>
    </source>
</reference>
<evidence type="ECO:0000256" key="4">
    <source>
        <dbReference type="ARBA" id="ARBA00022989"/>
    </source>
</evidence>
<feature type="transmembrane region" description="Helical" evidence="6">
    <location>
        <begin position="61"/>
        <end position="80"/>
    </location>
</feature>
<dbReference type="PANTHER" id="PTHR23501">
    <property type="entry name" value="MAJOR FACILITATOR SUPERFAMILY"/>
    <property type="match status" value="1"/>
</dbReference>
<feature type="transmembrane region" description="Helical" evidence="6">
    <location>
        <begin position="192"/>
        <end position="213"/>
    </location>
</feature>
<evidence type="ECO:0000256" key="6">
    <source>
        <dbReference type="SAM" id="Phobius"/>
    </source>
</evidence>
<dbReference type="InterPro" id="IPR020846">
    <property type="entry name" value="MFS_dom"/>
</dbReference>
<protein>
    <submittedName>
        <fullName evidence="8">Major facilitator superfamily domain-containing protein</fullName>
    </submittedName>
</protein>
<dbReference type="OrthoDB" id="2587356at2759"/>
<comment type="caution">
    <text evidence="8">The sequence shown here is derived from an EMBL/GenBank/DDBJ whole genome shotgun (WGS) entry which is preliminary data.</text>
</comment>
<dbReference type="InterPro" id="IPR036259">
    <property type="entry name" value="MFS_trans_sf"/>
</dbReference>
<feature type="transmembrane region" description="Helical" evidence="6">
    <location>
        <begin position="152"/>
        <end position="172"/>
    </location>
</feature>
<comment type="subcellular location">
    <subcellularLocation>
        <location evidence="1">Membrane</location>
        <topology evidence="1">Multi-pass membrane protein</topology>
    </subcellularLocation>
</comment>
<evidence type="ECO:0000256" key="3">
    <source>
        <dbReference type="ARBA" id="ARBA00022692"/>
    </source>
</evidence>
<feature type="transmembrane region" description="Helical" evidence="6">
    <location>
        <begin position="483"/>
        <end position="501"/>
    </location>
</feature>
<keyword evidence="3 6" id="KW-0812">Transmembrane</keyword>
<name>A0A9P9IFQ6_9HYPO</name>
<dbReference type="EMBL" id="JAGMUU010000033">
    <property type="protein sequence ID" value="KAH7118054.1"/>
    <property type="molecule type" value="Genomic_DNA"/>
</dbReference>
<dbReference type="Gene3D" id="1.20.1250.20">
    <property type="entry name" value="MFS general substrate transporter like domains"/>
    <property type="match status" value="1"/>
</dbReference>
<keyword evidence="5 6" id="KW-0472">Membrane</keyword>
<feature type="transmembrane region" description="Helical" evidence="6">
    <location>
        <begin position="330"/>
        <end position="350"/>
    </location>
</feature>
<dbReference type="GO" id="GO:0005886">
    <property type="term" value="C:plasma membrane"/>
    <property type="evidence" value="ECO:0007669"/>
    <property type="project" value="TreeGrafter"/>
</dbReference>
<dbReference type="Proteomes" id="UP000717696">
    <property type="component" value="Unassembled WGS sequence"/>
</dbReference>